<dbReference type="EMBL" id="ML000094">
    <property type="protein sequence ID" value="RKO84444.1"/>
    <property type="molecule type" value="Genomic_DNA"/>
</dbReference>
<gene>
    <name evidence="2" type="ORF">BDK51DRAFT_46335</name>
</gene>
<sequence>MDGRNVSTGLRSGGEFEGAAGVRVGWGGGGEEDACEERLEGAFAGADGVVSNKNEGQPQIIFLPSHTLWAEFENLSAGSSPLTFHDLPGIITGVRAAVRHIPYELTRYSFLYSKTALRHRPSEEVKRSGREGAAKERGSEKSLRPVVGSPSGQLVILLCICVVVSTGGFAFLVSGPVRAPSYLGPGPSPHLQSPPPTPPHAFLALPPLVFQAPLPKGPIQGVGDPNIPSPGQRRSGDRFTARSQTAHDACRRYRTRCLIKSSLREREVGSSVEEGHERDPGRGYLSSYNRLAPPLPKKSLTMRSVQMPPKSGLIPSLQTRPTSHLGALSLKPPQCCPLWAWETLGWVKRHGRDAGAWGSDAPGLELGRLVADAATVGVSANEVTSETRSANGGVEDEVAADLALLSLQMGEKREEHFQCYSRWLGAYASKVGVDAFLADEAELALGGVEVESAAVLTLEGLGKIGAGEAPWTRRWSRVKRQALAVGSTYNRGSGAPGLEQGHLAADAAAVGVAADEITDEIRSANGGVEDEVAADLALLSLQMGEKRKEVGLSLDEQKAPPLYASKVMVDGLLADEAELALGGVEIEAAAVLTLADL</sequence>
<feature type="region of interest" description="Disordered" evidence="1">
    <location>
        <begin position="221"/>
        <end position="245"/>
    </location>
</feature>
<name>A0A4P9VXJ5_9FUNG</name>
<evidence type="ECO:0000256" key="1">
    <source>
        <dbReference type="SAM" id="MobiDB-lite"/>
    </source>
</evidence>
<accession>A0A4P9VXJ5</accession>
<dbReference type="Proteomes" id="UP000269721">
    <property type="component" value="Unassembled WGS sequence"/>
</dbReference>
<feature type="compositionally biased region" description="Basic and acidic residues" evidence="1">
    <location>
        <begin position="266"/>
        <end position="281"/>
    </location>
</feature>
<keyword evidence="3" id="KW-1185">Reference proteome</keyword>
<feature type="non-terminal residue" evidence="2">
    <location>
        <position position="597"/>
    </location>
</feature>
<organism evidence="2 3">
    <name type="scientific">Blyttiomyces helicus</name>
    <dbReference type="NCBI Taxonomy" id="388810"/>
    <lineage>
        <taxon>Eukaryota</taxon>
        <taxon>Fungi</taxon>
        <taxon>Fungi incertae sedis</taxon>
        <taxon>Chytridiomycota</taxon>
        <taxon>Chytridiomycota incertae sedis</taxon>
        <taxon>Chytridiomycetes</taxon>
        <taxon>Chytridiomycetes incertae sedis</taxon>
        <taxon>Blyttiomyces</taxon>
    </lineage>
</organism>
<feature type="region of interest" description="Disordered" evidence="1">
    <location>
        <begin position="266"/>
        <end position="290"/>
    </location>
</feature>
<feature type="region of interest" description="Disordered" evidence="1">
    <location>
        <begin position="121"/>
        <end position="145"/>
    </location>
</feature>
<protein>
    <submittedName>
        <fullName evidence="2">Uncharacterized protein</fullName>
    </submittedName>
</protein>
<evidence type="ECO:0000313" key="3">
    <source>
        <dbReference type="Proteomes" id="UP000269721"/>
    </source>
</evidence>
<dbReference type="AlphaFoldDB" id="A0A4P9VXJ5"/>
<proteinExistence type="predicted"/>
<reference evidence="3" key="1">
    <citation type="journal article" date="2018" name="Nat. Microbiol.">
        <title>Leveraging single-cell genomics to expand the fungal tree of life.</title>
        <authorList>
            <person name="Ahrendt S.R."/>
            <person name="Quandt C.A."/>
            <person name="Ciobanu D."/>
            <person name="Clum A."/>
            <person name="Salamov A."/>
            <person name="Andreopoulos B."/>
            <person name="Cheng J.F."/>
            <person name="Woyke T."/>
            <person name="Pelin A."/>
            <person name="Henrissat B."/>
            <person name="Reynolds N.K."/>
            <person name="Benny G.L."/>
            <person name="Smith M.E."/>
            <person name="James T.Y."/>
            <person name="Grigoriev I.V."/>
        </authorList>
    </citation>
    <scope>NUCLEOTIDE SEQUENCE [LARGE SCALE GENOMIC DNA]</scope>
</reference>
<feature type="compositionally biased region" description="Basic and acidic residues" evidence="1">
    <location>
        <begin position="121"/>
        <end position="143"/>
    </location>
</feature>
<evidence type="ECO:0000313" key="2">
    <source>
        <dbReference type="EMBL" id="RKO84444.1"/>
    </source>
</evidence>